<dbReference type="EMBL" id="DTGT01000318">
    <property type="protein sequence ID" value="HGH61610.1"/>
    <property type="molecule type" value="Genomic_DNA"/>
</dbReference>
<organism evidence="1">
    <name type="scientific">Desulfomonile tiedjei</name>
    <dbReference type="NCBI Taxonomy" id="2358"/>
    <lineage>
        <taxon>Bacteria</taxon>
        <taxon>Pseudomonadati</taxon>
        <taxon>Thermodesulfobacteriota</taxon>
        <taxon>Desulfomonilia</taxon>
        <taxon>Desulfomonilales</taxon>
        <taxon>Desulfomonilaceae</taxon>
        <taxon>Desulfomonile</taxon>
    </lineage>
</organism>
<proteinExistence type="predicted"/>
<comment type="caution">
    <text evidence="1">The sequence shown here is derived from an EMBL/GenBank/DDBJ whole genome shotgun (WGS) entry which is preliminary data.</text>
</comment>
<name>A0A7C4EUP5_9BACT</name>
<sequence>MTTLLLVALFLAAEFYRYFGSRRGVILHLKADEFGASLNSATALVRLEDGKEIAAEVPPCTLCLGRLETGEEVRVIRGARGYSVDLPWFPRSNRSRLDCRCNRSA</sequence>
<gene>
    <name evidence="1" type="ORF">ENV54_09965</name>
</gene>
<reference evidence="1" key="1">
    <citation type="journal article" date="2020" name="mSystems">
        <title>Genome- and Community-Level Interaction Insights into Carbon Utilization and Element Cycling Functions of Hydrothermarchaeota in Hydrothermal Sediment.</title>
        <authorList>
            <person name="Zhou Z."/>
            <person name="Liu Y."/>
            <person name="Xu W."/>
            <person name="Pan J."/>
            <person name="Luo Z.H."/>
            <person name="Li M."/>
        </authorList>
    </citation>
    <scope>NUCLEOTIDE SEQUENCE [LARGE SCALE GENOMIC DNA]</scope>
    <source>
        <strain evidence="1">SpSt-769</strain>
    </source>
</reference>
<protein>
    <submittedName>
        <fullName evidence="1">Uncharacterized protein</fullName>
    </submittedName>
</protein>
<accession>A0A7C4EUP5</accession>
<dbReference type="AlphaFoldDB" id="A0A7C4EUP5"/>
<evidence type="ECO:0000313" key="1">
    <source>
        <dbReference type="EMBL" id="HGH61610.1"/>
    </source>
</evidence>